<organism evidence="2 5">
    <name type="scientific">Vibrio tubiashii ATCC 19109</name>
    <dbReference type="NCBI Taxonomy" id="1051646"/>
    <lineage>
        <taxon>Bacteria</taxon>
        <taxon>Pseudomonadati</taxon>
        <taxon>Pseudomonadota</taxon>
        <taxon>Gammaproteobacteria</taxon>
        <taxon>Vibrionales</taxon>
        <taxon>Vibrionaceae</taxon>
        <taxon>Vibrio</taxon>
        <taxon>Vibrio oreintalis group</taxon>
    </lineage>
</organism>
<dbReference type="eggNOG" id="ENOG5032V8H">
    <property type="taxonomic scope" value="Bacteria"/>
</dbReference>
<evidence type="ECO:0000313" key="3">
    <source>
        <dbReference type="EMBL" id="EGU57130.1"/>
    </source>
</evidence>
<dbReference type="HOGENOM" id="CLU_103379_0_0_6"/>
<evidence type="ECO:0000313" key="4">
    <source>
        <dbReference type="Proteomes" id="UP000003836"/>
    </source>
</evidence>
<dbReference type="KEGG" id="vtu:IX91_17605"/>
<dbReference type="PATRIC" id="fig|1051646.9.peg.3437"/>
<evidence type="ECO:0000313" key="2">
    <source>
        <dbReference type="EMBL" id="AIW15917.1"/>
    </source>
</evidence>
<proteinExistence type="predicted"/>
<dbReference type="EMBL" id="AFWI01000090">
    <property type="protein sequence ID" value="EGU57130.1"/>
    <property type="molecule type" value="Genomic_DNA"/>
</dbReference>
<reference evidence="3" key="1">
    <citation type="submission" date="2011-08" db="EMBL/GenBank/DDBJ databases">
        <authorList>
            <person name="Hoffman M."/>
            <person name="Strain E.A."/>
            <person name="Brown E."/>
            <person name="Allard M.W."/>
        </authorList>
    </citation>
    <scope>NUCLEOTIDE SEQUENCE</scope>
    <source>
        <strain evidence="3">ATCC 19109</strain>
    </source>
</reference>
<feature type="compositionally biased region" description="Polar residues" evidence="1">
    <location>
        <begin position="219"/>
        <end position="234"/>
    </location>
</feature>
<keyword evidence="4" id="KW-1185">Reference proteome</keyword>
<dbReference type="GeneID" id="23446549"/>
<evidence type="ECO:0000256" key="1">
    <source>
        <dbReference type="SAM" id="MobiDB-lite"/>
    </source>
</evidence>
<sequence>MYKVITTLELIPVEPCPPVGIIPTPVEPCPPFVTIPTPVEPCPPFVTIPTPVEPCPQVVIDPISPVDVTQGGGSWRVSLRKGMMKGISIRVDGPGAWAKLKGKSTFKMHKLESSKTYNKMQKKYKIGAGISGFFKWIGLGRNSEKYKEEIRKTLNELSDTQMYNGSVDIDMYVSGSIPGFEVTATAYIFVMNFEDSYGNKYTVTSGQQPKDNTGGADDNGNSLPQKGNNSTIII</sequence>
<accession>F9T3E6</accession>
<reference evidence="2 5" key="3">
    <citation type="submission" date="2014-08" db="EMBL/GenBank/DDBJ databases">
        <title>First Complete Genome Sequence of the Shellfish Pathogen Vibrio tubiashii.</title>
        <authorList>
            <person name="Richards G.P."/>
            <person name="Needleman D.S."/>
            <person name="Watson M.A."/>
            <person name="Bono J.L."/>
        </authorList>
    </citation>
    <scope>NUCLEOTIDE SEQUENCE [LARGE SCALE GENOMIC DNA]</scope>
    <source>
        <strain evidence="2 5">ATCC 19109</strain>
    </source>
</reference>
<dbReference type="AlphaFoldDB" id="F9T3E6"/>
<name>F9T3E6_9VIBR</name>
<dbReference type="Proteomes" id="UP000003836">
    <property type="component" value="Unassembled WGS sequence"/>
</dbReference>
<dbReference type="Proteomes" id="UP000030071">
    <property type="component" value="Chromosome 2"/>
</dbReference>
<dbReference type="EMBL" id="CP009355">
    <property type="protein sequence ID" value="AIW15917.1"/>
    <property type="molecule type" value="Genomic_DNA"/>
</dbReference>
<evidence type="ECO:0000313" key="5">
    <source>
        <dbReference type="Proteomes" id="UP000030071"/>
    </source>
</evidence>
<dbReference type="RefSeq" id="WP_004744028.1">
    <property type="nucleotide sequence ID" value="NZ_AFWI01000090.1"/>
</dbReference>
<gene>
    <name evidence="2" type="ORF">IX91_17605</name>
    <name evidence="3" type="ORF">VITU9109_00725</name>
</gene>
<reference evidence="3 4" key="2">
    <citation type="journal article" date="2012" name="Int. J. Syst. Evol. Microbiol.">
        <title>Vibrio caribbeanicus sp. nov., isolated from the marine sponge Scleritoderma cyanea.</title>
        <authorList>
            <person name="Hoffmann M."/>
            <person name="Monday S.R."/>
            <person name="Allard M.W."/>
            <person name="Strain E.A."/>
            <person name="Whittaker P."/>
            <person name="Naum M."/>
            <person name="McCarthy P.J."/>
            <person name="Lopez J.V."/>
            <person name="Fischer M."/>
            <person name="Brown E.W."/>
        </authorList>
    </citation>
    <scope>NUCLEOTIDE SEQUENCE [LARGE SCALE GENOMIC DNA]</scope>
    <source>
        <strain evidence="3 4">ATCC 19109</strain>
    </source>
</reference>
<protein>
    <submittedName>
        <fullName evidence="2">Uncharacterized protein</fullName>
    </submittedName>
</protein>
<feature type="region of interest" description="Disordered" evidence="1">
    <location>
        <begin position="202"/>
        <end position="234"/>
    </location>
</feature>
<feature type="compositionally biased region" description="Polar residues" evidence="1">
    <location>
        <begin position="202"/>
        <end position="211"/>
    </location>
</feature>